<feature type="domain" description="2Fe-2S ferredoxin-type" evidence="1">
    <location>
        <begin position="7"/>
        <end position="96"/>
    </location>
</feature>
<dbReference type="CDD" id="cd00207">
    <property type="entry name" value="fer2"/>
    <property type="match status" value="1"/>
</dbReference>
<accession>A0A1E3XFE5</accession>
<dbReference type="InterPro" id="IPR041414">
    <property type="entry name" value="Raco-like_middle"/>
</dbReference>
<organism evidence="2 3">
    <name type="scientific">Candidatus Scalindua rubra</name>
    <dbReference type="NCBI Taxonomy" id="1872076"/>
    <lineage>
        <taxon>Bacteria</taxon>
        <taxon>Pseudomonadati</taxon>
        <taxon>Planctomycetota</taxon>
        <taxon>Candidatus Brocadiia</taxon>
        <taxon>Candidatus Brocadiales</taxon>
        <taxon>Candidatus Scalinduaceae</taxon>
        <taxon>Candidatus Scalindua</taxon>
    </lineage>
</organism>
<dbReference type="EMBL" id="MAYW01000009">
    <property type="protein sequence ID" value="ODS34318.1"/>
    <property type="molecule type" value="Genomic_DNA"/>
</dbReference>
<dbReference type="InterPro" id="IPR001041">
    <property type="entry name" value="2Fe-2S_ferredoxin-type"/>
</dbReference>
<dbReference type="PANTHER" id="PTHR42895:SF2">
    <property type="entry name" value="IRON-SULFUR CLUSTER PROTEIN"/>
    <property type="match status" value="1"/>
</dbReference>
<evidence type="ECO:0000259" key="1">
    <source>
        <dbReference type="PROSITE" id="PS51085"/>
    </source>
</evidence>
<sequence length="656" mass="72299">MSKDNTFKIHFLPNDKYVEIEKGNTVLDASHKANIYINSICGGDGICGKCKVILSSGKVYKQTTTLLTNEEVEKNYILACEAGVVEDLQILIPKETRLEGKKILFDQDEQHSLTWAAILNKAQFKQDTLTKKVFLKLEPPTMDDSVADHERLYQAIMMKQGVELNVMQTGYRILKQLPETLRQSNWSVTVTLGHRGTTLEIVEVQHGDTSQKNYGVAIDIGTTTVVASLLELSSAKIIDSEAIYNSQMKFGEDYIQRIIYSIQNDALDEMQKTIVSDINKIISTLIKRNDINLYDITSIVCAGNTTMIHFLLGLDPSNIRKEPYLPVANSIPPIRAAQVGIDINSRGILYTLPSVAAYVGADITSGSTAIRLDKEEMPSLFIDIGTNGEVVLGNKEWMVCCSASAGPAFEGSGVRHGMRAAKGAIEITHISKDYEVSYSTIGNVPPRGICGSGLLDCIAEMLRSGIIDRSGNLQKSIETDRLRKKEDEFEFVLVEKEETGIDSEIVITQADISNLVRSKAAIYAAVSILIESMSLSISDIHSVYLAGGFGNYLNVRNAITIGMLPDMPTSRIKFVGNTSLTGAKMTLLSEEAFETVQKIASQMTYFDLMGNPKYMEEFMSANFLPHTNLEEFPSVLEELASQNTLSKGKSKLTKSP</sequence>
<evidence type="ECO:0000313" key="2">
    <source>
        <dbReference type="EMBL" id="ODS34318.1"/>
    </source>
</evidence>
<reference evidence="2 3" key="1">
    <citation type="submission" date="2016-07" db="EMBL/GenBank/DDBJ databases">
        <title>Draft genome of Scalindua rubra, obtained from a brine-seawater interface in the Red Sea, sheds light on salt adaptation in anammox bacteria.</title>
        <authorList>
            <person name="Speth D.R."/>
            <person name="Lagkouvardos I."/>
            <person name="Wang Y."/>
            <person name="Qian P.-Y."/>
            <person name="Dutilh B.E."/>
            <person name="Jetten M.S."/>
        </authorList>
    </citation>
    <scope>NUCLEOTIDE SEQUENCE [LARGE SCALE GENOMIC DNA]</scope>
    <source>
        <strain evidence="2">BSI-1</strain>
    </source>
</reference>
<dbReference type="Proteomes" id="UP000094056">
    <property type="component" value="Unassembled WGS sequence"/>
</dbReference>
<dbReference type="Pfam" id="PF00111">
    <property type="entry name" value="Fer2"/>
    <property type="match status" value="1"/>
</dbReference>
<dbReference type="AlphaFoldDB" id="A0A1E3XFE5"/>
<protein>
    <submittedName>
        <fullName evidence="2">Ferredoxin</fullName>
    </submittedName>
</protein>
<dbReference type="InterPro" id="IPR012675">
    <property type="entry name" value="Beta-grasp_dom_sf"/>
</dbReference>
<evidence type="ECO:0000313" key="3">
    <source>
        <dbReference type="Proteomes" id="UP000094056"/>
    </source>
</evidence>
<dbReference type="SUPFAM" id="SSF54292">
    <property type="entry name" value="2Fe-2S ferredoxin-like"/>
    <property type="match status" value="1"/>
</dbReference>
<dbReference type="Gene3D" id="3.10.20.30">
    <property type="match status" value="1"/>
</dbReference>
<dbReference type="InterPro" id="IPR036010">
    <property type="entry name" value="2Fe-2S_ferredoxin-like_sf"/>
</dbReference>
<proteinExistence type="predicted"/>
<name>A0A1E3XFE5_9BACT</name>
<dbReference type="Gene3D" id="3.30.420.480">
    <property type="entry name" value="Domain of unknown function (DUF4445)"/>
    <property type="match status" value="1"/>
</dbReference>
<gene>
    <name evidence="2" type="ORF">SCARUB_00577</name>
</gene>
<dbReference type="Pfam" id="PF17650">
    <property type="entry name" value="RACo_linker"/>
    <property type="match status" value="1"/>
</dbReference>
<dbReference type="InterPro" id="IPR043129">
    <property type="entry name" value="ATPase_NBD"/>
</dbReference>
<dbReference type="Pfam" id="PF17651">
    <property type="entry name" value="Raco_middle"/>
    <property type="match status" value="1"/>
</dbReference>
<dbReference type="Pfam" id="PF14574">
    <property type="entry name" value="RACo_C_ter"/>
    <property type="match status" value="1"/>
</dbReference>
<dbReference type="SUPFAM" id="SSF53067">
    <property type="entry name" value="Actin-like ATPase domain"/>
    <property type="match status" value="1"/>
</dbReference>
<dbReference type="InterPro" id="IPR027980">
    <property type="entry name" value="RACo_C"/>
</dbReference>
<dbReference type="GO" id="GO:0051536">
    <property type="term" value="F:iron-sulfur cluster binding"/>
    <property type="evidence" value="ECO:0007669"/>
    <property type="project" value="InterPro"/>
</dbReference>
<dbReference type="InterPro" id="IPR040506">
    <property type="entry name" value="RACo_linker"/>
</dbReference>
<dbReference type="PANTHER" id="PTHR42895">
    <property type="entry name" value="IRON-SULFUR CLUSTER-BINDING PROTEIN-RELATED"/>
    <property type="match status" value="1"/>
</dbReference>
<dbReference type="InterPro" id="IPR052911">
    <property type="entry name" value="Corrinoid_activation_enz"/>
</dbReference>
<dbReference type="Gene3D" id="3.10.20.880">
    <property type="match status" value="1"/>
</dbReference>
<dbReference type="PROSITE" id="PS51085">
    <property type="entry name" value="2FE2S_FER_2"/>
    <property type="match status" value="1"/>
</dbReference>
<dbReference type="InterPro" id="IPR042259">
    <property type="entry name" value="Raco-like_middle_sf"/>
</dbReference>
<comment type="caution">
    <text evidence="2">The sequence shown here is derived from an EMBL/GenBank/DDBJ whole genome shotgun (WGS) entry which is preliminary data.</text>
</comment>